<dbReference type="Proteomes" id="UP000050640">
    <property type="component" value="Unplaced"/>
</dbReference>
<protein>
    <submittedName>
        <fullName evidence="2">HOOK domain-containing protein</fullName>
    </submittedName>
</protein>
<reference evidence="2" key="1">
    <citation type="submission" date="2016-04" db="UniProtKB">
        <authorList>
            <consortium name="WormBaseParasite"/>
        </authorList>
    </citation>
    <scope>IDENTIFICATION</scope>
</reference>
<evidence type="ECO:0000313" key="1">
    <source>
        <dbReference type="Proteomes" id="UP000050640"/>
    </source>
</evidence>
<dbReference type="AlphaFoldDB" id="A0A0R3RXE2"/>
<proteinExistence type="predicted"/>
<keyword evidence="1" id="KW-1185">Reference proteome</keyword>
<organism evidence="1 2">
    <name type="scientific">Elaeophora elaphi</name>
    <dbReference type="NCBI Taxonomy" id="1147741"/>
    <lineage>
        <taxon>Eukaryota</taxon>
        <taxon>Metazoa</taxon>
        <taxon>Ecdysozoa</taxon>
        <taxon>Nematoda</taxon>
        <taxon>Chromadorea</taxon>
        <taxon>Rhabditida</taxon>
        <taxon>Spirurina</taxon>
        <taxon>Spiruromorpha</taxon>
        <taxon>Filarioidea</taxon>
        <taxon>Onchocercidae</taxon>
        <taxon>Elaeophora</taxon>
    </lineage>
</organism>
<dbReference type="WBParaSite" id="EEL_0000688801-mRNA-1">
    <property type="protein sequence ID" value="EEL_0000688801-mRNA-1"/>
    <property type="gene ID" value="EEL_0000688801"/>
</dbReference>
<sequence>LDEEKKEVKSLKNLNAELNAKFESLSLGQKPEIVRYDSIQQQWSNEEMDKKNDEICKLNKQIDDLKWSLGEHKQWLADANNRLTISKFYFIWRLK</sequence>
<dbReference type="STRING" id="1147741.A0A0R3RXE2"/>
<name>A0A0R3RXE2_9BILA</name>
<evidence type="ECO:0000313" key="2">
    <source>
        <dbReference type="WBParaSite" id="EEL_0000688801-mRNA-1"/>
    </source>
</evidence>
<accession>A0A0R3RXE2</accession>